<organism evidence="1 2">
    <name type="scientific">Aedes aegypti</name>
    <name type="common">Yellowfever mosquito</name>
    <name type="synonym">Culex aegypti</name>
    <dbReference type="NCBI Taxonomy" id="7159"/>
    <lineage>
        <taxon>Eukaryota</taxon>
        <taxon>Metazoa</taxon>
        <taxon>Ecdysozoa</taxon>
        <taxon>Arthropoda</taxon>
        <taxon>Hexapoda</taxon>
        <taxon>Insecta</taxon>
        <taxon>Pterygota</taxon>
        <taxon>Neoptera</taxon>
        <taxon>Endopterygota</taxon>
        <taxon>Diptera</taxon>
        <taxon>Nematocera</taxon>
        <taxon>Culicoidea</taxon>
        <taxon>Culicidae</taxon>
        <taxon>Culicinae</taxon>
        <taxon>Aedini</taxon>
        <taxon>Aedes</taxon>
        <taxon>Stegomyia</taxon>
    </lineage>
</organism>
<dbReference type="AlphaFoldDB" id="A0A6I8TUF7"/>
<dbReference type="PANTHER" id="PTHR33053:SF9">
    <property type="entry name" value="AGAP000105-PA"/>
    <property type="match status" value="1"/>
</dbReference>
<protein>
    <submittedName>
        <fullName evidence="1">Uncharacterized protein</fullName>
    </submittedName>
</protein>
<accession>A0A6I8TUF7</accession>
<dbReference type="InParanoid" id="A0A6I8TUF7"/>
<dbReference type="Pfam" id="PF02992">
    <property type="entry name" value="Transposase_21"/>
    <property type="match status" value="1"/>
</dbReference>
<name>A0A6I8TUF7_AEDAE</name>
<reference evidence="1 2" key="1">
    <citation type="submission" date="2017-06" db="EMBL/GenBank/DDBJ databases">
        <title>Aedes aegypti genome working group (AGWG) sequencing and assembly.</title>
        <authorList>
            <consortium name="Aedes aegypti Genome Working Group (AGWG)"/>
            <person name="Matthews B.J."/>
        </authorList>
    </citation>
    <scope>NUCLEOTIDE SEQUENCE [LARGE SCALE GENOMIC DNA]</scope>
    <source>
        <strain evidence="1 2">LVP_AGWG</strain>
    </source>
</reference>
<dbReference type="EnsemblMetazoa" id="AAEL026752-RA">
    <property type="protein sequence ID" value="AAEL026752-PA"/>
    <property type="gene ID" value="AAEL026752"/>
</dbReference>
<dbReference type="OrthoDB" id="7744106at2759"/>
<reference evidence="1" key="2">
    <citation type="submission" date="2020-05" db="UniProtKB">
        <authorList>
            <consortium name="EnsemblMetazoa"/>
        </authorList>
    </citation>
    <scope>IDENTIFICATION</scope>
    <source>
        <strain evidence="1">LVP_AGWG</strain>
    </source>
</reference>
<evidence type="ECO:0000313" key="2">
    <source>
        <dbReference type="Proteomes" id="UP000008820"/>
    </source>
</evidence>
<dbReference type="PANTHER" id="PTHR33053">
    <property type="entry name" value="PROTEIN, PUTATIVE-RELATED"/>
    <property type="match status" value="1"/>
</dbReference>
<dbReference type="Proteomes" id="UP000008820">
    <property type="component" value="Chromosome 3"/>
</dbReference>
<sequence>MFRKELKKFKKSGSFYRKMKKEKESFMLIYVWELPIVLIWTKPALLLQVCTGLPSFNSNLMKKSNIPGVAEMFCKPSEVPIHQRNVQVKTTVNMEATRNPDFDLGQNNISDDNSSETDVILNEYCRKKSSETLQQWAIKHNITHQAVKELLSILKNQYNDNDLPMDPRTLLHTPTSTPVIDIPGGQYWHQGLENCLRNAFKDLDRNITIHLNVNVDGLPIHKSSKHQLWPILCNIHQMPNIKPMAVGIFIGKSKPLSVSDYLKPFVEELIPLMSHGILVNGKSIEIKIRCFICDSPARAFLKGVINFNGKDGCLKCTTSGEYSQISRTVVFPNIRCKLRTDEKFRQKEYGKHHREYSPILEIPGVDMVQDFIIADSLHLLELGVMKRCLIGWRDGSLGYAGKLSANQIEKLSKDIQNVKLPSEIHRSMRGLDCLAHWKGVEWRNLLNYVGVVVFRDVLPQNVYNHFLLLFIAVTICSCDIYSKHQQTAQLMFEKYI</sequence>
<proteinExistence type="predicted"/>
<dbReference type="InterPro" id="IPR004242">
    <property type="entry name" value="Transposase_21"/>
</dbReference>
<evidence type="ECO:0000313" key="1">
    <source>
        <dbReference type="EnsemblMetazoa" id="AAEL026752-PA"/>
    </source>
</evidence>
<keyword evidence="2" id="KW-1185">Reference proteome</keyword>
<gene>
    <name evidence="1" type="primary">110678640</name>
</gene>